<dbReference type="EMBL" id="CAJNYT010001996">
    <property type="protein sequence ID" value="CAF3441774.1"/>
    <property type="molecule type" value="Genomic_DNA"/>
</dbReference>
<dbReference type="AlphaFoldDB" id="A0A817REK9"/>
<evidence type="ECO:0000256" key="3">
    <source>
        <dbReference type="PROSITE-ProRule" id="PRU00059"/>
    </source>
</evidence>
<evidence type="ECO:0000313" key="8">
    <source>
        <dbReference type="EMBL" id="CAF3381343.1"/>
    </source>
</evidence>
<comment type="caution">
    <text evidence="7">The sequence shown here is derived from an EMBL/GenBank/DDBJ whole genome shotgun (WGS) entry which is preliminary data.</text>
</comment>
<dbReference type="SUPFAM" id="SSF49854">
    <property type="entry name" value="Spermadhesin, CUB domain"/>
    <property type="match status" value="1"/>
</dbReference>
<name>A0A817REK9_9BILA</name>
<dbReference type="InterPro" id="IPR000859">
    <property type="entry name" value="CUB_dom"/>
</dbReference>
<evidence type="ECO:0000256" key="5">
    <source>
        <dbReference type="SAM" id="Phobius"/>
    </source>
</evidence>
<comment type="caution">
    <text evidence="3">Lacks conserved residue(s) required for the propagation of feature annotation.</text>
</comment>
<evidence type="ECO:0000313" key="12">
    <source>
        <dbReference type="Proteomes" id="UP000663825"/>
    </source>
</evidence>
<dbReference type="Proteomes" id="UP000663865">
    <property type="component" value="Unassembled WGS sequence"/>
</dbReference>
<evidence type="ECO:0000313" key="10">
    <source>
        <dbReference type="EMBL" id="CAF3441774.1"/>
    </source>
</evidence>
<evidence type="ECO:0000256" key="2">
    <source>
        <dbReference type="ARBA" id="ARBA00023157"/>
    </source>
</evidence>
<keyword evidence="2" id="KW-1015">Disulfide bond</keyword>
<dbReference type="Gene3D" id="2.60.120.290">
    <property type="entry name" value="Spermadhesin, CUB domain"/>
    <property type="match status" value="1"/>
</dbReference>
<dbReference type="EMBL" id="CAJNYD010002699">
    <property type="protein sequence ID" value="CAF3439398.1"/>
    <property type="molecule type" value="Genomic_DNA"/>
</dbReference>
<evidence type="ECO:0000313" key="9">
    <source>
        <dbReference type="EMBL" id="CAF3439398.1"/>
    </source>
</evidence>
<feature type="compositionally biased region" description="Polar residues" evidence="4">
    <location>
        <begin position="390"/>
        <end position="400"/>
    </location>
</feature>
<protein>
    <recommendedName>
        <fullName evidence="6">CUB domain-containing protein</fullName>
    </recommendedName>
</protein>
<dbReference type="Proteomes" id="UP000663872">
    <property type="component" value="Unassembled WGS sequence"/>
</dbReference>
<feature type="domain" description="CUB" evidence="6">
    <location>
        <begin position="129"/>
        <end position="261"/>
    </location>
</feature>
<keyword evidence="5" id="KW-0812">Transmembrane</keyword>
<organism evidence="7 12">
    <name type="scientific">Rotaria socialis</name>
    <dbReference type="NCBI Taxonomy" id="392032"/>
    <lineage>
        <taxon>Eukaryota</taxon>
        <taxon>Metazoa</taxon>
        <taxon>Spiralia</taxon>
        <taxon>Gnathifera</taxon>
        <taxon>Rotifera</taxon>
        <taxon>Eurotatoria</taxon>
        <taxon>Bdelloidea</taxon>
        <taxon>Philodinida</taxon>
        <taxon>Philodinidae</taxon>
        <taxon>Rotaria</taxon>
    </lineage>
</organism>
<evidence type="ECO:0000313" key="11">
    <source>
        <dbReference type="EMBL" id="CAF3771707.1"/>
    </source>
</evidence>
<dbReference type="InterPro" id="IPR035914">
    <property type="entry name" value="Sperma_CUB_dom_sf"/>
</dbReference>
<dbReference type="Proteomes" id="UP000663869">
    <property type="component" value="Unassembled WGS sequence"/>
</dbReference>
<dbReference type="Proteomes" id="UP000663833">
    <property type="component" value="Unassembled WGS sequence"/>
</dbReference>
<dbReference type="Pfam" id="PF00431">
    <property type="entry name" value="CUB"/>
    <property type="match status" value="1"/>
</dbReference>
<accession>A0A817REK9</accession>
<dbReference type="PROSITE" id="PS01180">
    <property type="entry name" value="CUB"/>
    <property type="match status" value="1"/>
</dbReference>
<dbReference type="PANTHER" id="PTHR24251">
    <property type="entry name" value="OVOCHYMASE-RELATED"/>
    <property type="match status" value="1"/>
</dbReference>
<dbReference type="CDD" id="cd00041">
    <property type="entry name" value="CUB"/>
    <property type="match status" value="1"/>
</dbReference>
<dbReference type="EMBL" id="CAJNXB010002543">
    <property type="protein sequence ID" value="CAF3258320.1"/>
    <property type="molecule type" value="Genomic_DNA"/>
</dbReference>
<reference evidence="7" key="1">
    <citation type="submission" date="2021-02" db="EMBL/GenBank/DDBJ databases">
        <authorList>
            <person name="Nowell W R."/>
        </authorList>
    </citation>
    <scope>NUCLEOTIDE SEQUENCE</scope>
</reference>
<evidence type="ECO:0000256" key="1">
    <source>
        <dbReference type="ARBA" id="ARBA00022737"/>
    </source>
</evidence>
<proteinExistence type="predicted"/>
<dbReference type="Proteomes" id="UP000663825">
    <property type="component" value="Unassembled WGS sequence"/>
</dbReference>
<dbReference type="EMBL" id="CAJNYV010000761">
    <property type="protein sequence ID" value="CAF3381343.1"/>
    <property type="molecule type" value="Genomic_DNA"/>
</dbReference>
<keyword evidence="1" id="KW-0677">Repeat</keyword>
<dbReference type="OrthoDB" id="10029153at2759"/>
<keyword evidence="5" id="KW-1133">Transmembrane helix</keyword>
<gene>
    <name evidence="11" type="ORF">FME351_LOCUS31991</name>
    <name evidence="10" type="ORF">GRG538_LOCUS13542</name>
    <name evidence="8" type="ORF">KIK155_LOCUS6327</name>
    <name evidence="9" type="ORF">LUA448_LOCUS21043</name>
    <name evidence="7" type="ORF">TIS948_LOCUS15620</name>
</gene>
<dbReference type="SMART" id="SM00042">
    <property type="entry name" value="CUB"/>
    <property type="match status" value="1"/>
</dbReference>
<evidence type="ECO:0000313" key="7">
    <source>
        <dbReference type="EMBL" id="CAF3258320.1"/>
    </source>
</evidence>
<dbReference type="EMBL" id="CAJNYU010004579">
    <property type="protein sequence ID" value="CAF3771707.1"/>
    <property type="molecule type" value="Genomic_DNA"/>
</dbReference>
<sequence>MVVWLRPEYILAFVTSLYYCSQLVLSKTYDKFWCATAEGRHEISCLDNRALLTDVTINKVYRRGQSCEPEFHSEYLVHCQSYIDGSACEGNKTCIIEISSRNFLHCEDKIYTPTYFNIKYTCAQIHTMCTDTETVRNTLHGFILSPGYPYPMADDQKCSITIEVDPSMYIEISPIQVHLQEAIKCRGEYIEVLGYNQPTDDNSIGKSDNWKEYHTWCGSDHSANNPSSNARYLIPSNLLYLSLQTTNSRESRYFKIRYKVVPPTARWQYNSDGAPNDVSITLHKPSLMIPTTAIVATKISKSSLHNSDVRNSNETLTKRTMNTEILIGIIAVVIVLLISIVVGVIIFILIKRRRSSSASNSRKKNSPSTISNTASKTTVKSPDKAPLLEKTNNSSSNMTKQKLVPERTVQIADVTTSRFKPNESSDIKPGLTNSENPPSKPPLTAVDSGIYGVDLPQDTIIVSKSPSPPSSDQLKVNFADLPDVIESLPTVAVNPLSEDSIIATPIISNEVEQNESLTNDNEEKQTLLNSTIQENACSQLIDIASSESDGTLCGSGLQSRRTSVANQPLDFPETTDIETAVISDETQSYVRHPIPFNPLHVILQKDANKYYTTEYI</sequence>
<keyword evidence="5" id="KW-0472">Membrane</keyword>
<evidence type="ECO:0000259" key="6">
    <source>
        <dbReference type="PROSITE" id="PS01180"/>
    </source>
</evidence>
<feature type="compositionally biased region" description="Polar residues" evidence="4">
    <location>
        <begin position="369"/>
        <end position="380"/>
    </location>
</feature>
<feature type="transmembrane region" description="Helical" evidence="5">
    <location>
        <begin position="325"/>
        <end position="350"/>
    </location>
</feature>
<evidence type="ECO:0000256" key="4">
    <source>
        <dbReference type="SAM" id="MobiDB-lite"/>
    </source>
</evidence>
<feature type="region of interest" description="Disordered" evidence="4">
    <location>
        <begin position="357"/>
        <end position="441"/>
    </location>
</feature>